<protein>
    <submittedName>
        <fullName evidence="2">Uncharacterized protein</fullName>
    </submittedName>
</protein>
<keyword evidence="3" id="KW-1185">Reference proteome</keyword>
<evidence type="ECO:0000313" key="2">
    <source>
        <dbReference type="EMBL" id="KAJ1927427.1"/>
    </source>
</evidence>
<dbReference type="Proteomes" id="UP001150569">
    <property type="component" value="Unassembled WGS sequence"/>
</dbReference>
<gene>
    <name evidence="2" type="ORF">IWQ60_002934</name>
</gene>
<feature type="region of interest" description="Disordered" evidence="1">
    <location>
        <begin position="163"/>
        <end position="183"/>
    </location>
</feature>
<accession>A0A9W8AAG8</accession>
<name>A0A9W8AAG8_9FUNG</name>
<comment type="caution">
    <text evidence="2">The sequence shown here is derived from an EMBL/GenBank/DDBJ whole genome shotgun (WGS) entry which is preliminary data.</text>
</comment>
<evidence type="ECO:0000313" key="3">
    <source>
        <dbReference type="Proteomes" id="UP001150569"/>
    </source>
</evidence>
<proteinExistence type="predicted"/>
<dbReference type="AlphaFoldDB" id="A0A9W8AAG8"/>
<dbReference type="OrthoDB" id="1681166at2759"/>
<reference evidence="2" key="1">
    <citation type="submission" date="2022-07" db="EMBL/GenBank/DDBJ databases">
        <title>Phylogenomic reconstructions and comparative analyses of Kickxellomycotina fungi.</title>
        <authorList>
            <person name="Reynolds N.K."/>
            <person name="Stajich J.E."/>
            <person name="Barry K."/>
            <person name="Grigoriev I.V."/>
            <person name="Crous P."/>
            <person name="Smith M.E."/>
        </authorList>
    </citation>
    <scope>NUCLEOTIDE SEQUENCE</scope>
    <source>
        <strain evidence="2">RSA 861</strain>
    </source>
</reference>
<organism evidence="2 3">
    <name type="scientific">Tieghemiomyces parasiticus</name>
    <dbReference type="NCBI Taxonomy" id="78921"/>
    <lineage>
        <taxon>Eukaryota</taxon>
        <taxon>Fungi</taxon>
        <taxon>Fungi incertae sedis</taxon>
        <taxon>Zoopagomycota</taxon>
        <taxon>Kickxellomycotina</taxon>
        <taxon>Dimargaritomycetes</taxon>
        <taxon>Dimargaritales</taxon>
        <taxon>Dimargaritaceae</taxon>
        <taxon>Tieghemiomyces</taxon>
    </lineage>
</organism>
<evidence type="ECO:0000256" key="1">
    <source>
        <dbReference type="SAM" id="MobiDB-lite"/>
    </source>
</evidence>
<dbReference type="EMBL" id="JANBPT010000118">
    <property type="protein sequence ID" value="KAJ1927427.1"/>
    <property type="molecule type" value="Genomic_DNA"/>
</dbReference>
<sequence>MPTSPDPLPNLVLVQDAVDQTFYYPVVHYQFADDPDPVYPLPLDDSVTAVELYLGEDGATIEHFRSLASHFQLSGWEYQAGASTRPPLPTRTPAGRNSVVSRSADLNLGSGLAPPSLPSVTGARDDMADFSRSLYNLEAAARTKRPGRTLLLRGMFTVDPAAESSMDDGAHSATRPFTPGNADREDDLAQALAHLEAVAGQLVQRSTAVQKLLDRE</sequence>